<dbReference type="PANTHER" id="PTHR43118:SF1">
    <property type="entry name" value="RHAMNOGALACTURONAN LYASE (EUROFUNG)"/>
    <property type="match status" value="1"/>
</dbReference>
<evidence type="ECO:0000259" key="3">
    <source>
        <dbReference type="Pfam" id="PF21348"/>
    </source>
</evidence>
<protein>
    <submittedName>
        <fullName evidence="5">Rhamnogalacturonan lyase</fullName>
    </submittedName>
</protein>
<comment type="caution">
    <text evidence="5">The sequence shown here is derived from an EMBL/GenBank/DDBJ whole genome shotgun (WGS) entry which is preliminary data.</text>
</comment>
<dbReference type="InterPro" id="IPR028994">
    <property type="entry name" value="Integrin_alpha_N"/>
</dbReference>
<dbReference type="Pfam" id="PF21348">
    <property type="entry name" value="RGL11_C"/>
    <property type="match status" value="1"/>
</dbReference>
<proteinExistence type="predicted"/>
<reference evidence="6 7" key="1">
    <citation type="submission" date="2020-05" db="EMBL/GenBank/DDBJ databases">
        <title>Draft Genome Sequences of Sphingomonas sp. Isolated from the International Space Station.</title>
        <authorList>
            <person name="Bijlani S."/>
            <person name="Singh N.K."/>
            <person name="Mason C.E."/>
            <person name="Wang C.C."/>
            <person name="Venkateswaran K."/>
        </authorList>
    </citation>
    <scope>NUCLEOTIDE SEQUENCE [LARGE SCALE GENOMIC DNA]</scope>
    <source>
        <strain evidence="4 7">IIF7SW-B5</strain>
        <strain evidence="5">ISS-IIF7SWP</strain>
    </source>
</reference>
<feature type="domain" description="Rhamnogalacturonan lyase family 11 C-terminal" evidence="3">
    <location>
        <begin position="118"/>
        <end position="610"/>
    </location>
</feature>
<evidence type="ECO:0000313" key="6">
    <source>
        <dbReference type="Proteomes" id="UP000531581"/>
    </source>
</evidence>
<dbReference type="RefSeq" id="WP_061780412.1">
    <property type="nucleotide sequence ID" value="NZ_JABEOV010000018.1"/>
</dbReference>
<dbReference type="GO" id="GO:0016829">
    <property type="term" value="F:lyase activity"/>
    <property type="evidence" value="ECO:0007669"/>
    <property type="project" value="UniProtKB-KW"/>
</dbReference>
<evidence type="ECO:0000256" key="1">
    <source>
        <dbReference type="SAM" id="SignalP"/>
    </source>
</evidence>
<evidence type="ECO:0000313" key="7">
    <source>
        <dbReference type="Proteomes" id="UP000557656"/>
    </source>
</evidence>
<name>A0A7Y7QVK3_9SPHN</name>
<keyword evidence="5" id="KW-0456">Lyase</keyword>
<dbReference type="Proteomes" id="UP000531581">
    <property type="component" value="Unassembled WGS sequence"/>
</dbReference>
<evidence type="ECO:0000313" key="4">
    <source>
        <dbReference type="EMBL" id="NNG54458.1"/>
    </source>
</evidence>
<dbReference type="InterPro" id="IPR041624">
    <property type="entry name" value="RGI_lyase"/>
</dbReference>
<gene>
    <name evidence="4" type="ORF">HKX05_13955</name>
    <name evidence="5" type="ORF">HLV41_10465</name>
</gene>
<keyword evidence="1" id="KW-0732">Signal</keyword>
<dbReference type="GeneID" id="78486712"/>
<dbReference type="InterPro" id="IPR049366">
    <property type="entry name" value="RGL11_C"/>
</dbReference>
<dbReference type="CDD" id="cd10318">
    <property type="entry name" value="RGL11"/>
    <property type="match status" value="1"/>
</dbReference>
<evidence type="ECO:0000313" key="5">
    <source>
        <dbReference type="EMBL" id="NVP31466.1"/>
    </source>
</evidence>
<dbReference type="Proteomes" id="UP000557656">
    <property type="component" value="Unassembled WGS sequence"/>
</dbReference>
<feature type="domain" description="Rhamnogalacturonan I lyase beta-sheet" evidence="2">
    <location>
        <begin position="28"/>
        <end position="114"/>
    </location>
</feature>
<feature type="signal peptide" evidence="1">
    <location>
        <begin position="1"/>
        <end position="26"/>
    </location>
</feature>
<evidence type="ECO:0000259" key="2">
    <source>
        <dbReference type="Pfam" id="PF18370"/>
    </source>
</evidence>
<dbReference type="Gene3D" id="2.60.40.10">
    <property type="entry name" value="Immunoglobulins"/>
    <property type="match status" value="1"/>
</dbReference>
<dbReference type="PANTHER" id="PTHR43118">
    <property type="entry name" value="RHAMNOGALACTURONAN LYASE (EUROFUNG)"/>
    <property type="match status" value="1"/>
</dbReference>
<sequence length="615" mass="66200">MRKWLIKHGCTAAFSLIGTTAMPVMAQRQIEALDRGLVVVPANGGGNLVSWRITANDAANTGFNVYRGSTLLNSSPITDRSNFVDTAGSSSSIYTVRTVVNGGVGAATPAASVWSAGYLSVPIQQPTGGTSGNSDYTYAANDASVGDLDGDGQYEIVLKWEPTNAKDNSQSGYTGPVIIDAYKLNGTRLWRINLGRNIRAGAHYTQFMVFDFDGDGKAEVMMKTTDGVRDGQGAVIGSASADYRNSNGYVLSGPEYLTVFNGQTGGAMATINYNPPRHPDTQSPTSAQLNQVWGDGYGNRVDRFLGAVAYLDGQRPTAVFARGYYTRTTLWAVDWRGGKLTQRWFFDSDTAGSQYRGQGNHNLSIADVDGDGRDEIIYGAMALDDNGTALWTSNLGHGDAMHVSDLIPSRPGLERFGVHEQVGSNGGIGSAMLDARTGERIWTTSANSDTGRGLAMDIDPRHAGAEAWASNNNNLYSATGSVIGTKPPSANFGIWWDGDLLRELLDRGNIDKWNWIAATTTRLLTPSGTTSINGTKANPLLSADILGDWREELILPTSDNSSLRIYATPYPTSYRLKTLMHDPVYRLGVAWQNTSYNQPPHTSYFLGDGADLSGR</sequence>
<dbReference type="EMBL" id="JABYQV010000007">
    <property type="protein sequence ID" value="NVP31466.1"/>
    <property type="molecule type" value="Genomic_DNA"/>
</dbReference>
<dbReference type="SUPFAM" id="SSF69318">
    <property type="entry name" value="Integrin alpha N-terminal domain"/>
    <property type="match status" value="1"/>
</dbReference>
<dbReference type="Pfam" id="PF18370">
    <property type="entry name" value="RGI_lyase"/>
    <property type="match status" value="1"/>
</dbReference>
<dbReference type="InterPro" id="IPR034641">
    <property type="entry name" value="RGL11"/>
</dbReference>
<keyword evidence="7" id="KW-1185">Reference proteome</keyword>
<dbReference type="InterPro" id="IPR013783">
    <property type="entry name" value="Ig-like_fold"/>
</dbReference>
<organism evidence="5 6">
    <name type="scientific">Sphingomonas sanguinis</name>
    <dbReference type="NCBI Taxonomy" id="33051"/>
    <lineage>
        <taxon>Bacteria</taxon>
        <taxon>Pseudomonadati</taxon>
        <taxon>Pseudomonadota</taxon>
        <taxon>Alphaproteobacteria</taxon>
        <taxon>Sphingomonadales</taxon>
        <taxon>Sphingomonadaceae</taxon>
        <taxon>Sphingomonas</taxon>
    </lineage>
</organism>
<accession>A0A7Y7QVK3</accession>
<dbReference type="AlphaFoldDB" id="A0A7Y7QVK3"/>
<dbReference type="EMBL" id="JABEOV010000018">
    <property type="protein sequence ID" value="NNG54458.1"/>
    <property type="molecule type" value="Genomic_DNA"/>
</dbReference>
<feature type="chain" id="PRO_5031285054" evidence="1">
    <location>
        <begin position="27"/>
        <end position="615"/>
    </location>
</feature>